<feature type="region of interest" description="Disordered" evidence="1">
    <location>
        <begin position="1"/>
        <end position="26"/>
    </location>
</feature>
<keyword evidence="3" id="KW-1185">Reference proteome</keyword>
<feature type="compositionally biased region" description="Polar residues" evidence="1">
    <location>
        <begin position="1"/>
        <end position="22"/>
    </location>
</feature>
<evidence type="ECO:0000313" key="3">
    <source>
        <dbReference type="Proteomes" id="UP001367508"/>
    </source>
</evidence>
<protein>
    <submittedName>
        <fullName evidence="2">Uncharacterized protein</fullName>
    </submittedName>
</protein>
<feature type="compositionally biased region" description="Polar residues" evidence="1">
    <location>
        <begin position="73"/>
        <end position="91"/>
    </location>
</feature>
<organism evidence="2 3">
    <name type="scientific">Canavalia gladiata</name>
    <name type="common">Sword bean</name>
    <name type="synonym">Dolichos gladiatus</name>
    <dbReference type="NCBI Taxonomy" id="3824"/>
    <lineage>
        <taxon>Eukaryota</taxon>
        <taxon>Viridiplantae</taxon>
        <taxon>Streptophyta</taxon>
        <taxon>Embryophyta</taxon>
        <taxon>Tracheophyta</taxon>
        <taxon>Spermatophyta</taxon>
        <taxon>Magnoliopsida</taxon>
        <taxon>eudicotyledons</taxon>
        <taxon>Gunneridae</taxon>
        <taxon>Pentapetalae</taxon>
        <taxon>rosids</taxon>
        <taxon>fabids</taxon>
        <taxon>Fabales</taxon>
        <taxon>Fabaceae</taxon>
        <taxon>Papilionoideae</taxon>
        <taxon>50 kb inversion clade</taxon>
        <taxon>NPAAA clade</taxon>
        <taxon>indigoferoid/millettioid clade</taxon>
        <taxon>Phaseoleae</taxon>
        <taxon>Canavalia</taxon>
    </lineage>
</organism>
<evidence type="ECO:0000256" key="1">
    <source>
        <dbReference type="SAM" id="MobiDB-lite"/>
    </source>
</evidence>
<dbReference type="AlphaFoldDB" id="A0AAN9QPT3"/>
<gene>
    <name evidence="2" type="ORF">VNO77_12564</name>
</gene>
<accession>A0AAN9QPT3</accession>
<name>A0AAN9QPT3_CANGL</name>
<proteinExistence type="predicted"/>
<reference evidence="2 3" key="1">
    <citation type="submission" date="2024-01" db="EMBL/GenBank/DDBJ databases">
        <title>The genomes of 5 underutilized Papilionoideae crops provide insights into root nodulation and disease resistanc.</title>
        <authorList>
            <person name="Jiang F."/>
        </authorList>
    </citation>
    <scope>NUCLEOTIDE SEQUENCE [LARGE SCALE GENOMIC DNA]</scope>
    <source>
        <strain evidence="2">LVBAO_FW01</strain>
        <tissue evidence="2">Leaves</tissue>
    </source>
</reference>
<evidence type="ECO:0000313" key="2">
    <source>
        <dbReference type="EMBL" id="KAK7343654.1"/>
    </source>
</evidence>
<feature type="region of interest" description="Disordered" evidence="1">
    <location>
        <begin position="73"/>
        <end position="99"/>
    </location>
</feature>
<comment type="caution">
    <text evidence="2">The sequence shown here is derived from an EMBL/GenBank/DDBJ whole genome shotgun (WGS) entry which is preliminary data.</text>
</comment>
<sequence length="99" mass="10865">MTKSRGPTSTTHHAPRTTSLSPPTFWAPPYNTCTNKYTTSRDRFLDPTLSLSLSLVDAPIRVRVSYVPHTAILTPSHQLSNNPTSHVQTGPRTGETPPL</sequence>
<dbReference type="Proteomes" id="UP001367508">
    <property type="component" value="Unassembled WGS sequence"/>
</dbReference>
<dbReference type="EMBL" id="JAYMYQ010000003">
    <property type="protein sequence ID" value="KAK7343654.1"/>
    <property type="molecule type" value="Genomic_DNA"/>
</dbReference>